<reference evidence="1" key="1">
    <citation type="submission" date="2013-02" db="EMBL/GenBank/DDBJ databases">
        <title>The Genome Sequence of Plasmodium falciparum Santa Lucia.</title>
        <authorList>
            <consortium name="The Broad Institute Genome Sequencing Platform"/>
            <consortium name="The Broad Institute Genome Sequencing Center for Infectious Disease"/>
            <person name="Neafsey D."/>
            <person name="Cheeseman I."/>
            <person name="Volkman S."/>
            <person name="Adams J."/>
            <person name="Walker B."/>
            <person name="Young S.K."/>
            <person name="Zeng Q."/>
            <person name="Gargeya S."/>
            <person name="Fitzgerald M."/>
            <person name="Haas B."/>
            <person name="Abouelleil A."/>
            <person name="Alvarado L."/>
            <person name="Arachchi H.M."/>
            <person name="Berlin A.M."/>
            <person name="Chapman S.B."/>
            <person name="Dewar J."/>
            <person name="Goldberg J."/>
            <person name="Griggs A."/>
            <person name="Gujja S."/>
            <person name="Hansen M."/>
            <person name="Howarth C."/>
            <person name="Imamovic A."/>
            <person name="Larimer J."/>
            <person name="McCowan C."/>
            <person name="Murphy C."/>
            <person name="Neiman D."/>
            <person name="Pearson M."/>
            <person name="Priest M."/>
            <person name="Roberts A."/>
            <person name="Saif S."/>
            <person name="Shea T."/>
            <person name="Sisk P."/>
            <person name="Sykes S."/>
            <person name="Wortman J."/>
            <person name="Nusbaum C."/>
            <person name="Birren B."/>
        </authorList>
    </citation>
    <scope>NUCLEOTIDE SEQUENCE [LARGE SCALE GENOMIC DNA]</scope>
    <source>
        <strain evidence="1">Santa Lucia</strain>
    </source>
</reference>
<dbReference type="AlphaFoldDB" id="W7FBT1"/>
<proteinExistence type="predicted"/>
<accession>W7FBT1</accession>
<sequence>MYIYYVYTFFNKLNQMNANIVMCITKDSCKIKIYIYIEKIKKMVLPIPNESSVSWPATFYLRNSRTRNRTCVTSKKTYIPSHWIIGTTKIFYIYKIVYPF</sequence>
<gene>
    <name evidence="1" type="ORF">PFAG_05885</name>
</gene>
<dbReference type="EMBL" id="KE123511">
    <property type="protein sequence ID" value="EUT79318.1"/>
    <property type="molecule type" value="Genomic_DNA"/>
</dbReference>
<evidence type="ECO:0000313" key="1">
    <source>
        <dbReference type="EMBL" id="EUT79318.1"/>
    </source>
</evidence>
<name>W7FBT1_PLAFA</name>
<organism evidence="1">
    <name type="scientific">Plasmodium falciparum Santa Lucia</name>
    <dbReference type="NCBI Taxonomy" id="478859"/>
    <lineage>
        <taxon>Eukaryota</taxon>
        <taxon>Sar</taxon>
        <taxon>Alveolata</taxon>
        <taxon>Apicomplexa</taxon>
        <taxon>Aconoidasida</taxon>
        <taxon>Haemosporida</taxon>
        <taxon>Plasmodiidae</taxon>
        <taxon>Plasmodium</taxon>
        <taxon>Plasmodium (Laverania)</taxon>
    </lineage>
</organism>
<dbReference type="Proteomes" id="UP000030666">
    <property type="component" value="Unassembled WGS sequence"/>
</dbReference>
<protein>
    <submittedName>
        <fullName evidence="1">Uncharacterized protein</fullName>
    </submittedName>
</protein>